<evidence type="ECO:0000256" key="5">
    <source>
        <dbReference type="ARBA" id="ARBA00023136"/>
    </source>
</evidence>
<organism evidence="8 9">
    <name type="scientific">Catenulispora pinistramenti</name>
    <dbReference type="NCBI Taxonomy" id="2705254"/>
    <lineage>
        <taxon>Bacteria</taxon>
        <taxon>Bacillati</taxon>
        <taxon>Actinomycetota</taxon>
        <taxon>Actinomycetes</taxon>
        <taxon>Catenulisporales</taxon>
        <taxon>Catenulisporaceae</taxon>
        <taxon>Catenulispora</taxon>
    </lineage>
</organism>
<dbReference type="EMBL" id="JAAFYZ010000028">
    <property type="protein sequence ID" value="MBS2547451.1"/>
    <property type="molecule type" value="Genomic_DNA"/>
</dbReference>
<feature type="transmembrane region" description="Helical" evidence="6">
    <location>
        <begin position="272"/>
        <end position="292"/>
    </location>
</feature>
<evidence type="ECO:0000259" key="7">
    <source>
        <dbReference type="Pfam" id="PF00482"/>
    </source>
</evidence>
<protein>
    <submittedName>
        <fullName evidence="8">Type II secretion system F family protein</fullName>
    </submittedName>
</protein>
<evidence type="ECO:0000256" key="2">
    <source>
        <dbReference type="ARBA" id="ARBA00022475"/>
    </source>
</evidence>
<dbReference type="RefSeq" id="WP_212009038.1">
    <property type="nucleotide sequence ID" value="NZ_JAAFYZ010000028.1"/>
</dbReference>
<name>A0ABS5KN58_9ACTN</name>
<evidence type="ECO:0000256" key="4">
    <source>
        <dbReference type="ARBA" id="ARBA00022989"/>
    </source>
</evidence>
<keyword evidence="3 6" id="KW-0812">Transmembrane</keyword>
<dbReference type="Pfam" id="PF00482">
    <property type="entry name" value="T2SSF"/>
    <property type="match status" value="1"/>
</dbReference>
<keyword evidence="5 6" id="KW-0472">Membrane</keyword>
<evidence type="ECO:0000313" key="9">
    <source>
        <dbReference type="Proteomes" id="UP000730482"/>
    </source>
</evidence>
<keyword evidence="4 6" id="KW-1133">Transmembrane helix</keyword>
<dbReference type="PANTHER" id="PTHR35007:SF1">
    <property type="entry name" value="PILUS ASSEMBLY PROTEIN"/>
    <property type="match status" value="1"/>
</dbReference>
<gene>
    <name evidence="8" type="ORF">KGQ19_11265</name>
</gene>
<comment type="caution">
    <text evidence="8">The sequence shown here is derived from an EMBL/GenBank/DDBJ whole genome shotgun (WGS) entry which is preliminary data.</text>
</comment>
<comment type="subcellular location">
    <subcellularLocation>
        <location evidence="1">Cell membrane</location>
        <topology evidence="1">Multi-pass membrane protein</topology>
    </subcellularLocation>
</comment>
<dbReference type="InterPro" id="IPR018076">
    <property type="entry name" value="T2SS_GspF_dom"/>
</dbReference>
<keyword evidence="2" id="KW-1003">Cell membrane</keyword>
<feature type="transmembrane region" description="Helical" evidence="6">
    <location>
        <begin position="115"/>
        <end position="135"/>
    </location>
</feature>
<proteinExistence type="predicted"/>
<evidence type="ECO:0000256" key="6">
    <source>
        <dbReference type="SAM" id="Phobius"/>
    </source>
</evidence>
<feature type="domain" description="Type II secretion system protein GspF" evidence="7">
    <location>
        <begin position="163"/>
        <end position="286"/>
    </location>
</feature>
<evidence type="ECO:0000256" key="3">
    <source>
        <dbReference type="ARBA" id="ARBA00022692"/>
    </source>
</evidence>
<dbReference type="Proteomes" id="UP000730482">
    <property type="component" value="Unassembled WGS sequence"/>
</dbReference>
<dbReference type="PANTHER" id="PTHR35007">
    <property type="entry name" value="INTEGRAL MEMBRANE PROTEIN-RELATED"/>
    <property type="match status" value="1"/>
</dbReference>
<sequence length="296" mass="30679">MLWGAGFGLGLTALLYGIRPPAIGLAEAEQILASETPAETSAPAASARPGLEQWLTAPAIRALSAFGLPGDRLMTDLALTGQDPDTFLTKKVTAAVAGLLMPALFQLMLTAGGVGLPNAVVVCMGLVLGAALFLVPDFDTRARARTARAESRAALGALLSFASTSLQSGDGIEEALASAAAIGSGPSFARFRAAATKSRLSRRSIWDCYGELGNEIDLPELSELGASIRLAGAEGARIADSLTAKSTALRGRLQAESEGQTASATEMMHIPVGLILFAFLLILGFPSVYRIMTTFQ</sequence>
<evidence type="ECO:0000313" key="8">
    <source>
        <dbReference type="EMBL" id="MBS2547451.1"/>
    </source>
</evidence>
<evidence type="ECO:0000256" key="1">
    <source>
        <dbReference type="ARBA" id="ARBA00004651"/>
    </source>
</evidence>
<reference evidence="8 9" key="1">
    <citation type="submission" date="2020-02" db="EMBL/GenBank/DDBJ databases">
        <title>Acidophilic actinobacteria isolated from forest soil.</title>
        <authorList>
            <person name="Golinska P."/>
        </authorList>
    </citation>
    <scope>NUCLEOTIDE SEQUENCE [LARGE SCALE GENOMIC DNA]</scope>
    <source>
        <strain evidence="8 9">NL8</strain>
    </source>
</reference>
<accession>A0ABS5KN58</accession>
<keyword evidence="9" id="KW-1185">Reference proteome</keyword>